<sequence length="116" mass="13240">MAFFGIFCVFNSSSVRIANRSVQLFLCLAFVLSSLSFAANVTFKFEEEYVASEDQSNPTFHPFKISKAIFGALRWKFDRDFPIDNGVNFLLPSEFVSNKNNRGPNIKPMMALTFYQ</sequence>
<name>A0AAV4RRR0_CAEEX</name>
<organism evidence="1 2">
    <name type="scientific">Caerostris extrusa</name>
    <name type="common">Bark spider</name>
    <name type="synonym">Caerostris bankana</name>
    <dbReference type="NCBI Taxonomy" id="172846"/>
    <lineage>
        <taxon>Eukaryota</taxon>
        <taxon>Metazoa</taxon>
        <taxon>Ecdysozoa</taxon>
        <taxon>Arthropoda</taxon>
        <taxon>Chelicerata</taxon>
        <taxon>Arachnida</taxon>
        <taxon>Araneae</taxon>
        <taxon>Araneomorphae</taxon>
        <taxon>Entelegynae</taxon>
        <taxon>Araneoidea</taxon>
        <taxon>Araneidae</taxon>
        <taxon>Caerostris</taxon>
    </lineage>
</organism>
<evidence type="ECO:0000313" key="2">
    <source>
        <dbReference type="Proteomes" id="UP001054945"/>
    </source>
</evidence>
<proteinExistence type="predicted"/>
<dbReference type="AlphaFoldDB" id="A0AAV4RRR0"/>
<gene>
    <name evidence="1" type="ORF">CEXT_14061</name>
</gene>
<evidence type="ECO:0000313" key="1">
    <source>
        <dbReference type="EMBL" id="GIY23834.1"/>
    </source>
</evidence>
<protein>
    <submittedName>
        <fullName evidence="1">Uncharacterized protein</fullName>
    </submittedName>
</protein>
<comment type="caution">
    <text evidence="1">The sequence shown here is derived from an EMBL/GenBank/DDBJ whole genome shotgun (WGS) entry which is preliminary data.</text>
</comment>
<dbReference type="EMBL" id="BPLR01008321">
    <property type="protein sequence ID" value="GIY23834.1"/>
    <property type="molecule type" value="Genomic_DNA"/>
</dbReference>
<accession>A0AAV4RRR0</accession>
<reference evidence="1 2" key="1">
    <citation type="submission" date="2021-06" db="EMBL/GenBank/DDBJ databases">
        <title>Caerostris extrusa draft genome.</title>
        <authorList>
            <person name="Kono N."/>
            <person name="Arakawa K."/>
        </authorList>
    </citation>
    <scope>NUCLEOTIDE SEQUENCE [LARGE SCALE GENOMIC DNA]</scope>
</reference>
<dbReference type="Proteomes" id="UP001054945">
    <property type="component" value="Unassembled WGS sequence"/>
</dbReference>
<keyword evidence="2" id="KW-1185">Reference proteome</keyword>